<evidence type="ECO:0000259" key="6">
    <source>
        <dbReference type="Pfam" id="PF03372"/>
    </source>
</evidence>
<keyword evidence="3" id="KW-0479">Metal-binding</keyword>
<dbReference type="InterPro" id="IPR020847">
    <property type="entry name" value="AP_endonuclease_F1_BS"/>
</dbReference>
<dbReference type="NCBIfam" id="TIGR00633">
    <property type="entry name" value="xth"/>
    <property type="match status" value="1"/>
</dbReference>
<comment type="cofactor">
    <cofactor evidence="1">
        <name>Mg(2+)</name>
        <dbReference type="ChEBI" id="CHEBI:18420"/>
    </cofactor>
</comment>
<reference evidence="7" key="1">
    <citation type="submission" date="2022-10" db="EMBL/GenBank/DDBJ databases">
        <title>Host association and intracellularity evolved multiple times independently in the Rickettsiales.</title>
        <authorList>
            <person name="Castelli M."/>
            <person name="Nardi T."/>
            <person name="Gammuto L."/>
            <person name="Bellinzona G."/>
            <person name="Sabaneyeva E."/>
            <person name="Potekhin A."/>
            <person name="Serra V."/>
            <person name="Petroni G."/>
            <person name="Sassera D."/>
        </authorList>
    </citation>
    <scope>NUCLEOTIDE SEQUENCE [LARGE SCALE GENOMIC DNA]</scope>
    <source>
        <strain evidence="7">US_Bl 11III1</strain>
    </source>
</reference>
<evidence type="ECO:0000313" key="7">
    <source>
        <dbReference type="EMBL" id="WPX97602.1"/>
    </source>
</evidence>
<proteinExistence type="inferred from homology"/>
<keyword evidence="8" id="KW-1185">Reference proteome</keyword>
<gene>
    <name evidence="7" type="ORF">Fokcrypt_00108</name>
</gene>
<evidence type="ECO:0000256" key="1">
    <source>
        <dbReference type="ARBA" id="ARBA00001946"/>
    </source>
</evidence>
<name>A0ABZ0UNY5_9RICK</name>
<evidence type="ECO:0000256" key="2">
    <source>
        <dbReference type="ARBA" id="ARBA00007092"/>
    </source>
</evidence>
<dbReference type="Pfam" id="PF03372">
    <property type="entry name" value="Exo_endo_phos"/>
    <property type="match status" value="1"/>
</dbReference>
<dbReference type="InterPro" id="IPR036691">
    <property type="entry name" value="Endo/exonu/phosph_ase_sf"/>
</dbReference>
<dbReference type="PROSITE" id="PS00726">
    <property type="entry name" value="AP_NUCLEASE_F1_1"/>
    <property type="match status" value="1"/>
</dbReference>
<dbReference type="EMBL" id="CP110343">
    <property type="protein sequence ID" value="WPX97602.1"/>
    <property type="molecule type" value="Genomic_DNA"/>
</dbReference>
<dbReference type="Gene3D" id="3.60.10.10">
    <property type="entry name" value="Endonuclease/exonuclease/phosphatase"/>
    <property type="match status" value="1"/>
</dbReference>
<dbReference type="RefSeq" id="WP_323722260.1">
    <property type="nucleotide sequence ID" value="NZ_CP110343.1"/>
</dbReference>
<protein>
    <submittedName>
        <fullName evidence="7">Exodeoxyribonuclease III</fullName>
    </submittedName>
</protein>
<dbReference type="NCBIfam" id="TIGR00195">
    <property type="entry name" value="exoDNase_III"/>
    <property type="match status" value="1"/>
</dbReference>
<dbReference type="PANTHER" id="PTHR43250">
    <property type="entry name" value="EXODEOXYRIBONUCLEASE III"/>
    <property type="match status" value="1"/>
</dbReference>
<organism evidence="7 8">
    <name type="scientific">Candidatus Fokinia crypta</name>
    <dbReference type="NCBI Taxonomy" id="1920990"/>
    <lineage>
        <taxon>Bacteria</taxon>
        <taxon>Pseudomonadati</taxon>
        <taxon>Pseudomonadota</taxon>
        <taxon>Alphaproteobacteria</taxon>
        <taxon>Rickettsiales</taxon>
        <taxon>Candidatus Midichloriaceae</taxon>
        <taxon>Candidatus Fokinia</taxon>
    </lineage>
</organism>
<feature type="domain" description="Endonuclease/exonuclease/phosphatase" evidence="6">
    <location>
        <begin position="5"/>
        <end position="252"/>
    </location>
</feature>
<evidence type="ECO:0000313" key="8">
    <source>
        <dbReference type="Proteomes" id="UP001325140"/>
    </source>
</evidence>
<evidence type="ECO:0000256" key="3">
    <source>
        <dbReference type="ARBA" id="ARBA00022723"/>
    </source>
</evidence>
<sequence length="263" mass="30803">MFSICTWNVNSIRVRLEHLSKLCQKYSPDLVLLQEIKCDENNFPYEFMEELGYSSYIYGQKSYNGVAILSKYRVDEYKRRDIGNNLGEARYIEIVINVHKVCFKVASLYLPNGSDVSSQNFKSKLFFLESLKELMMEAYELDDNYIIGGDFNVAPDNIDVYDPIGMDGTIGFHESERVRLKEILASNYIDMWRALNPNIQKFTWWDYRDRNSYVKNLGMRLDHICVSDKISSMMSKAAILDEFRIMQRPSDHVPLICYFDLSK</sequence>
<dbReference type="InterPro" id="IPR005135">
    <property type="entry name" value="Endo/exonuclease/phosphatase"/>
</dbReference>
<dbReference type="SUPFAM" id="SSF56219">
    <property type="entry name" value="DNase I-like"/>
    <property type="match status" value="1"/>
</dbReference>
<keyword evidence="4" id="KW-0378">Hydrolase</keyword>
<accession>A0ABZ0UNY5</accession>
<keyword evidence="5" id="KW-0460">Magnesium</keyword>
<evidence type="ECO:0000256" key="4">
    <source>
        <dbReference type="ARBA" id="ARBA00022801"/>
    </source>
</evidence>
<dbReference type="InterPro" id="IPR004808">
    <property type="entry name" value="AP_endonuc_1"/>
</dbReference>
<dbReference type="PANTHER" id="PTHR43250:SF2">
    <property type="entry name" value="EXODEOXYRIBONUCLEASE III"/>
    <property type="match status" value="1"/>
</dbReference>
<dbReference type="Proteomes" id="UP001325140">
    <property type="component" value="Chromosome"/>
</dbReference>
<dbReference type="PROSITE" id="PS51435">
    <property type="entry name" value="AP_NUCLEASE_F1_4"/>
    <property type="match status" value="1"/>
</dbReference>
<comment type="similarity">
    <text evidence="2">Belongs to the DNA repair enzymes AP/ExoA family.</text>
</comment>
<dbReference type="InterPro" id="IPR037493">
    <property type="entry name" value="ExoIII-like"/>
</dbReference>
<evidence type="ECO:0000256" key="5">
    <source>
        <dbReference type="ARBA" id="ARBA00022842"/>
    </source>
</evidence>